<comment type="caution">
    <text evidence="3">The sequence shown here is derived from an EMBL/GenBank/DDBJ whole genome shotgun (WGS) entry which is preliminary data.</text>
</comment>
<feature type="region of interest" description="Disordered" evidence="1">
    <location>
        <begin position="17"/>
        <end position="36"/>
    </location>
</feature>
<name>A0ABD5EMA9_9ACTN</name>
<evidence type="ECO:0008006" key="5">
    <source>
        <dbReference type="Google" id="ProtNLM"/>
    </source>
</evidence>
<keyword evidence="2" id="KW-0812">Transmembrane</keyword>
<keyword evidence="2" id="KW-0472">Membrane</keyword>
<reference evidence="4" key="1">
    <citation type="submission" date="2023-07" db="EMBL/GenBank/DDBJ databases">
        <title>30 novel species of actinomycetes from the DSMZ collection.</title>
        <authorList>
            <person name="Nouioui I."/>
        </authorList>
    </citation>
    <scope>NUCLEOTIDE SEQUENCE [LARGE SCALE GENOMIC DNA]</scope>
    <source>
        <strain evidence="4">DSM 41981</strain>
    </source>
</reference>
<protein>
    <recommendedName>
        <fullName evidence="5">Translation initiation factor IF-2</fullName>
    </recommendedName>
</protein>
<feature type="transmembrane region" description="Helical" evidence="2">
    <location>
        <begin position="49"/>
        <end position="69"/>
    </location>
</feature>
<evidence type="ECO:0000313" key="3">
    <source>
        <dbReference type="EMBL" id="MDT0435796.1"/>
    </source>
</evidence>
<organism evidence="3 4">
    <name type="scientific">Streptomyces doudnae</name>
    <dbReference type="NCBI Taxonomy" id="3075536"/>
    <lineage>
        <taxon>Bacteria</taxon>
        <taxon>Bacillati</taxon>
        <taxon>Actinomycetota</taxon>
        <taxon>Actinomycetes</taxon>
        <taxon>Kitasatosporales</taxon>
        <taxon>Streptomycetaceae</taxon>
        <taxon>Streptomyces</taxon>
    </lineage>
</organism>
<sequence>MTVQLDAVDLRRDLRQRQAAGAPSGAQDGADRPVFVDESGRRSRRFRRLGMAVGLVCAVYAVVIVVTLMSGSSDAPWLPVPGQRDDKPAGQVDTSPAPSVSSAPSATADVPPGTAPPATRGAIPSVAGYETAGRGTAGPAVPGATGEPEPAVTTTTATPGGGANAPVSSPSAEAPATVTPAPSATPSTDPSESADTGGPVANGPGRPSPVAEGTGHGVRSLAAPSEHPEYTL</sequence>
<dbReference type="AlphaFoldDB" id="A0ABD5EMA9"/>
<dbReference type="Proteomes" id="UP001183535">
    <property type="component" value="Unassembled WGS sequence"/>
</dbReference>
<evidence type="ECO:0000256" key="1">
    <source>
        <dbReference type="SAM" id="MobiDB-lite"/>
    </source>
</evidence>
<proteinExistence type="predicted"/>
<feature type="compositionally biased region" description="Low complexity" evidence="1">
    <location>
        <begin position="131"/>
        <end position="194"/>
    </location>
</feature>
<gene>
    <name evidence="3" type="ORF">RM877_13995</name>
</gene>
<feature type="region of interest" description="Disordered" evidence="1">
    <location>
        <begin position="74"/>
        <end position="232"/>
    </location>
</feature>
<feature type="compositionally biased region" description="Low complexity" evidence="1">
    <location>
        <begin position="93"/>
        <end position="124"/>
    </location>
</feature>
<keyword evidence="4" id="KW-1185">Reference proteome</keyword>
<dbReference type="EMBL" id="JAVRES010000005">
    <property type="protein sequence ID" value="MDT0435796.1"/>
    <property type="molecule type" value="Genomic_DNA"/>
</dbReference>
<accession>A0ABD5EMA9</accession>
<evidence type="ECO:0000256" key="2">
    <source>
        <dbReference type="SAM" id="Phobius"/>
    </source>
</evidence>
<dbReference type="RefSeq" id="WP_093824575.1">
    <property type="nucleotide sequence ID" value="NZ_JAVRES010000005.1"/>
</dbReference>
<keyword evidence="2" id="KW-1133">Transmembrane helix</keyword>
<evidence type="ECO:0000313" key="4">
    <source>
        <dbReference type="Proteomes" id="UP001183535"/>
    </source>
</evidence>